<keyword evidence="2" id="KW-0472">Membrane</keyword>
<keyword evidence="2" id="KW-0812">Transmembrane</keyword>
<gene>
    <name evidence="3" type="ORF">GRI34_12795</name>
</gene>
<feature type="compositionally biased region" description="Basic and acidic residues" evidence="1">
    <location>
        <begin position="108"/>
        <end position="136"/>
    </location>
</feature>
<comment type="caution">
    <text evidence="3">The sequence shown here is derived from an EMBL/GenBank/DDBJ whole genome shotgun (WGS) entry which is preliminary data.</text>
</comment>
<feature type="region of interest" description="Disordered" evidence="1">
    <location>
        <begin position="75"/>
        <end position="158"/>
    </location>
</feature>
<dbReference type="AlphaFoldDB" id="A0A6I4TMM4"/>
<protein>
    <submittedName>
        <fullName evidence="3">Energy transducer TonB</fullName>
    </submittedName>
</protein>
<keyword evidence="4" id="KW-1185">Reference proteome</keyword>
<evidence type="ECO:0000313" key="3">
    <source>
        <dbReference type="EMBL" id="MXO97295.1"/>
    </source>
</evidence>
<dbReference type="OrthoDB" id="7161229at2"/>
<dbReference type="EMBL" id="WTYI01000001">
    <property type="protein sequence ID" value="MXO97295.1"/>
    <property type="molecule type" value="Genomic_DNA"/>
</dbReference>
<name>A0A6I4TMM4_9SPHN</name>
<dbReference type="SUPFAM" id="SSF74653">
    <property type="entry name" value="TolA/TonB C-terminal domain"/>
    <property type="match status" value="1"/>
</dbReference>
<evidence type="ECO:0000256" key="2">
    <source>
        <dbReference type="SAM" id="Phobius"/>
    </source>
</evidence>
<accession>A0A6I4TMM4</accession>
<proteinExistence type="predicted"/>
<dbReference type="Proteomes" id="UP000432727">
    <property type="component" value="Unassembled WGS sequence"/>
</dbReference>
<keyword evidence="2" id="KW-1133">Transmembrane helix</keyword>
<evidence type="ECO:0000313" key="4">
    <source>
        <dbReference type="Proteomes" id="UP000432727"/>
    </source>
</evidence>
<dbReference type="RefSeq" id="WP_160596258.1">
    <property type="nucleotide sequence ID" value="NZ_WTYI01000001.1"/>
</dbReference>
<sequence>MERVGIRTEERTGLLIAVGLHLALLAALLVQALMPAAEIPRTERMTVSLAEDVGLEATAPEPVVESRAAIAPELSDTPAPASEMLEAPDTPQVDRPTPRVQPNPAPARDTRPQPRREQTREQPREQAQPRRTERTGGSRVGDNFLAGSGDSTTTNETRVPASQIGASAKASLVQRISREIKPHWQPPSGPEVEQITTYLRFQLNPDGSLAGRPTVVRQTGVNDTNRAQAGRHGEQAIRAVQLAAPFELPEEFYEAWKVVGPFGFDWRLAQ</sequence>
<evidence type="ECO:0000256" key="1">
    <source>
        <dbReference type="SAM" id="MobiDB-lite"/>
    </source>
</evidence>
<organism evidence="3 4">
    <name type="scientific">Qipengyuania aquimaris</name>
    <dbReference type="NCBI Taxonomy" id="255984"/>
    <lineage>
        <taxon>Bacteria</taxon>
        <taxon>Pseudomonadati</taxon>
        <taxon>Pseudomonadota</taxon>
        <taxon>Alphaproteobacteria</taxon>
        <taxon>Sphingomonadales</taxon>
        <taxon>Erythrobacteraceae</taxon>
        <taxon>Qipengyuania</taxon>
    </lineage>
</organism>
<feature type="transmembrane region" description="Helical" evidence="2">
    <location>
        <begin position="12"/>
        <end position="34"/>
    </location>
</feature>
<reference evidence="3 4" key="1">
    <citation type="submission" date="2019-12" db="EMBL/GenBank/DDBJ databases">
        <title>Genomic-based taxomic classification of the family Erythrobacteraceae.</title>
        <authorList>
            <person name="Xu L."/>
        </authorList>
    </citation>
    <scope>NUCLEOTIDE SEQUENCE [LARGE SCALE GENOMIC DNA]</scope>
    <source>
        <strain evidence="3 4">JCM 12189</strain>
    </source>
</reference>
<dbReference type="Gene3D" id="3.30.1150.10">
    <property type="match status" value="1"/>
</dbReference>